<feature type="domain" description="Sialidase" evidence="1">
    <location>
        <begin position="151"/>
        <end position="345"/>
    </location>
</feature>
<evidence type="ECO:0000259" key="2">
    <source>
        <dbReference type="Pfam" id="PF18454"/>
    </source>
</evidence>
<dbReference type="InterPro" id="IPR036278">
    <property type="entry name" value="Sialidase_sf"/>
</dbReference>
<dbReference type="Gene3D" id="2.120.10.10">
    <property type="match status" value="1"/>
</dbReference>
<dbReference type="Pfam" id="PF18454">
    <property type="entry name" value="Mtd_N"/>
    <property type="match status" value="1"/>
</dbReference>
<keyword evidence="4" id="KW-1185">Reference proteome</keyword>
<comment type="caution">
    <text evidence="3">The sequence shown here is derived from an EMBL/GenBank/DDBJ whole genome shotgun (WGS) entry which is preliminary data.</text>
</comment>
<gene>
    <name evidence="3" type="ORF">FPZ49_25070</name>
</gene>
<evidence type="ECO:0000313" key="3">
    <source>
        <dbReference type="EMBL" id="TVY07230.1"/>
    </source>
</evidence>
<proteinExistence type="predicted"/>
<dbReference type="OrthoDB" id="2623455at2"/>
<dbReference type="Pfam" id="PF13088">
    <property type="entry name" value="BNR_2"/>
    <property type="match status" value="1"/>
</dbReference>
<dbReference type="AlphaFoldDB" id="A0A559K560"/>
<dbReference type="CDD" id="cd15482">
    <property type="entry name" value="Sialidase_non-viral"/>
    <property type="match status" value="1"/>
</dbReference>
<accession>A0A559K560</accession>
<evidence type="ECO:0000259" key="1">
    <source>
        <dbReference type="Pfam" id="PF13088"/>
    </source>
</evidence>
<feature type="domain" description="Major tropism determinant N-terminal" evidence="2">
    <location>
        <begin position="3"/>
        <end position="31"/>
    </location>
</feature>
<protein>
    <submittedName>
        <fullName evidence="3">Exo-alpha-sialidase</fullName>
    </submittedName>
</protein>
<dbReference type="Proteomes" id="UP000317036">
    <property type="component" value="Unassembled WGS sequence"/>
</dbReference>
<evidence type="ECO:0000313" key="4">
    <source>
        <dbReference type="Proteomes" id="UP000317036"/>
    </source>
</evidence>
<sequence length="672" mass="73084">MFIRRGLKADLPILAEGEFGFCTDTKELFIGSINGNVLFPNQSVIDQLSAQTVKSINNTPPDEKGNVTIQVTGGGYANNVDLYKLESIGELFLPPENYNAWCPSNLRYDPIRKVFACLINGANQHVFTTLTLYFCTINPDTLVASIPKPISAVDTSGNPVKFDVTSSNNFIVLNDGTYMYFIRKSGIYHRITSVDGGTTWIDQGAILSTPSLGSNYNIWGITKLSNGRLICGFGEATETRAKIMYSDDKGVNWRFISVGKTVPSGTTSAEPCIIEVGPNKLISLARKSTSGMSYGTVGGAVDPALISYSTDNGATWTDYVDSTSILKMNASGATAVVHDGMVEVFTASRLFTTIDNVNTGQTGILYHYTATTENAFNDKFTLKETVLCANATNSGDFHSPCISIDDKNRVLLVYMDASEILANAVNYYFARGNLGYISYKNRDHTSSPVFGYSGKYIDSLISKLLSEINSLKYSVSQIPGSNVTPPSGTLLWTKQYKAENDNVTIDKSAAFSGIINTITDTGYDSLETDSNSIKYNKLGNSFGISITSVKPNFSISYKGTISNQLRAPIAAAIIGGVGYGIISVYSNFNIPNPSTEVHEYRFEYWKGSMRAFIDEIDVSAKIKTFTFDSTNVIPYTQLMNVIGTLNSTKIYAISAAGGGGKVYEVKYGEWDS</sequence>
<dbReference type="InterPro" id="IPR011040">
    <property type="entry name" value="Sialidase"/>
</dbReference>
<dbReference type="InterPro" id="IPR041352">
    <property type="entry name" value="Mtd_N"/>
</dbReference>
<reference evidence="3 4" key="1">
    <citation type="submission" date="2019-07" db="EMBL/GenBank/DDBJ databases">
        <authorList>
            <person name="Kim J."/>
        </authorList>
    </citation>
    <scope>NUCLEOTIDE SEQUENCE [LARGE SCALE GENOMIC DNA]</scope>
    <source>
        <strain evidence="3 4">JC52</strain>
    </source>
</reference>
<dbReference type="EMBL" id="VNJI01000041">
    <property type="protein sequence ID" value="TVY07230.1"/>
    <property type="molecule type" value="Genomic_DNA"/>
</dbReference>
<name>A0A559K560_9BACL</name>
<organism evidence="3 4">
    <name type="scientific">Paenibacillus cremeus</name>
    <dbReference type="NCBI Taxonomy" id="2163881"/>
    <lineage>
        <taxon>Bacteria</taxon>
        <taxon>Bacillati</taxon>
        <taxon>Bacillota</taxon>
        <taxon>Bacilli</taxon>
        <taxon>Bacillales</taxon>
        <taxon>Paenibacillaceae</taxon>
        <taxon>Paenibacillus</taxon>
    </lineage>
</organism>
<dbReference type="SUPFAM" id="SSF50939">
    <property type="entry name" value="Sialidases"/>
    <property type="match status" value="1"/>
</dbReference>